<reference evidence="4" key="2">
    <citation type="submission" date="2025-04" db="UniProtKB">
        <authorList>
            <consortium name="RefSeq"/>
        </authorList>
    </citation>
    <scope>IDENTIFICATION</scope>
</reference>
<organism evidence="4">
    <name type="scientific">Drosophila rhopaloa</name>
    <name type="common">Fruit fly</name>
    <dbReference type="NCBI Taxonomy" id="1041015"/>
    <lineage>
        <taxon>Eukaryota</taxon>
        <taxon>Metazoa</taxon>
        <taxon>Ecdysozoa</taxon>
        <taxon>Arthropoda</taxon>
        <taxon>Hexapoda</taxon>
        <taxon>Insecta</taxon>
        <taxon>Pterygota</taxon>
        <taxon>Neoptera</taxon>
        <taxon>Endopterygota</taxon>
        <taxon>Diptera</taxon>
        <taxon>Brachycera</taxon>
        <taxon>Muscomorpha</taxon>
        <taxon>Ephydroidea</taxon>
        <taxon>Drosophilidae</taxon>
        <taxon>Drosophila</taxon>
        <taxon>Sophophora</taxon>
    </lineage>
</organism>
<dbReference type="OrthoDB" id="7864182at2759"/>
<protein>
    <submittedName>
        <fullName evidence="4">Uncharacterized protein LOC108051190</fullName>
    </submittedName>
</protein>
<gene>
    <name evidence="4" type="primary">LOC108051190</name>
    <name evidence="2" type="synonym">108051190</name>
</gene>
<feature type="region of interest" description="Disordered" evidence="1">
    <location>
        <begin position="69"/>
        <end position="88"/>
    </location>
</feature>
<accession>A0A6P4FHE6</accession>
<dbReference type="AlphaFoldDB" id="A0A6P4FHE6"/>
<evidence type="ECO:0000313" key="4">
    <source>
        <dbReference type="RefSeq" id="XP_016988689.1"/>
    </source>
</evidence>
<evidence type="ECO:0000313" key="2">
    <source>
        <dbReference type="EnsemblMetazoa" id="XP_016988689.1"/>
    </source>
</evidence>
<dbReference type="GeneID" id="108051190"/>
<dbReference type="EnsemblMetazoa" id="XM_017133200.1">
    <property type="protein sequence ID" value="XP_016988689.1"/>
    <property type="gene ID" value="LOC108051190"/>
</dbReference>
<name>A0A6P4FHE6_DRORH</name>
<reference evidence="2" key="3">
    <citation type="submission" date="2025-05" db="UniProtKB">
        <authorList>
            <consortium name="EnsemblMetazoa"/>
        </authorList>
    </citation>
    <scope>IDENTIFICATION</scope>
</reference>
<reference evidence="3" key="1">
    <citation type="journal article" date="2021" name="Elife">
        <title>Highly contiguous assemblies of 101 drosophilid genomes.</title>
        <authorList>
            <person name="Kim B.Y."/>
            <person name="Wang J.R."/>
            <person name="Miller D.E."/>
            <person name="Barmina O."/>
            <person name="Delaney E."/>
            <person name="Thompson A."/>
            <person name="Comeault A.A."/>
            <person name="Peede D."/>
            <person name="D'Agostino E.R."/>
            <person name="Pelaez J."/>
            <person name="Aguilar J.M."/>
            <person name="Haji D."/>
            <person name="Matsunaga T."/>
            <person name="Armstrong E.E."/>
            <person name="Zych M."/>
            <person name="Ogawa Y."/>
            <person name="Stamenkovic-Radak M."/>
            <person name="Jelic M."/>
            <person name="Veselinovic M.S."/>
            <person name="Tanaskovic M."/>
            <person name="Eric P."/>
            <person name="Gao J.J."/>
            <person name="Katoh T.K."/>
            <person name="Toda M.J."/>
            <person name="Watabe H."/>
            <person name="Watada M."/>
            <person name="Davis J.S."/>
            <person name="Moyle L.C."/>
            <person name="Manoli G."/>
            <person name="Bertolini E."/>
            <person name="Kostal V."/>
            <person name="Hawley R.S."/>
            <person name="Takahashi A."/>
            <person name="Jones C.D."/>
            <person name="Price D.K."/>
            <person name="Whiteman N."/>
            <person name="Kopp A."/>
            <person name="Matute D.R."/>
            <person name="Petrov D.A."/>
        </authorList>
    </citation>
    <scope>NUCLEOTIDE SEQUENCE [LARGE SCALE GENOMIC DNA]</scope>
</reference>
<evidence type="ECO:0000256" key="1">
    <source>
        <dbReference type="SAM" id="MobiDB-lite"/>
    </source>
</evidence>
<dbReference type="RefSeq" id="XP_016988689.1">
    <property type="nucleotide sequence ID" value="XM_017133200.1"/>
</dbReference>
<proteinExistence type="predicted"/>
<sequence length="110" mass="12535">MSSLEGVSLPTELPPCAAGFTWVILMNTCLPNLARTRTKCAHGYYMHPKFGKCMRRRYDKKQQNGVIKDWIDSKPKTTTTKRPRPATATPYEGAYYAYNAGFGRGKKRKR</sequence>
<evidence type="ECO:0000313" key="3">
    <source>
        <dbReference type="Proteomes" id="UP001652680"/>
    </source>
</evidence>
<keyword evidence="3" id="KW-1185">Reference proteome</keyword>
<dbReference type="OMA" id="YKMNARY"/>
<dbReference type="Proteomes" id="UP001652680">
    <property type="component" value="Unassembled WGS sequence"/>
</dbReference>